<keyword evidence="3" id="KW-0238">DNA-binding</keyword>
<evidence type="ECO:0000256" key="4">
    <source>
        <dbReference type="ARBA" id="ARBA00023163"/>
    </source>
</evidence>
<evidence type="ECO:0000256" key="3">
    <source>
        <dbReference type="ARBA" id="ARBA00023125"/>
    </source>
</evidence>
<evidence type="ECO:0000256" key="2">
    <source>
        <dbReference type="ARBA" id="ARBA00023015"/>
    </source>
</evidence>
<feature type="domain" description="HTH merR-type" evidence="5">
    <location>
        <begin position="132"/>
        <end position="201"/>
    </location>
</feature>
<keyword evidence="1" id="KW-0678">Repressor</keyword>
<dbReference type="Gene3D" id="1.10.1660.10">
    <property type="match status" value="2"/>
</dbReference>
<sequence>MEEQVSEVCWTPLRTVDVARESGYSVQQVRDLERQGVIPPAARSPNGYRAYAPVHVHALRAYRGLAAAAGPVEARRMLTELRTESLAVAAAAIGAVHVRLAREREETLRAEEALLAIRAEAGTGAPEREGDVMTITELAGALGVRPSTLRFWERERLLRPERVTSLRARRYGLAAIRAARVVVALRGAGYGIPAVREAMGSLHRLDGLAGTHRVLRRRLDGIAVRTVALLRAGTDLAVVISSVTASEPPPAGR</sequence>
<dbReference type="Proteomes" id="UP000695264">
    <property type="component" value="Unassembled WGS sequence"/>
</dbReference>
<dbReference type="PROSITE" id="PS50937">
    <property type="entry name" value="HTH_MERR_2"/>
    <property type="match status" value="1"/>
</dbReference>
<proteinExistence type="predicted"/>
<dbReference type="InterPro" id="IPR000551">
    <property type="entry name" value="MerR-type_HTH_dom"/>
</dbReference>
<evidence type="ECO:0000259" key="5">
    <source>
        <dbReference type="PROSITE" id="PS50937"/>
    </source>
</evidence>
<dbReference type="PANTHER" id="PTHR30204:SF69">
    <property type="entry name" value="MERR-FAMILY TRANSCRIPTIONAL REGULATOR"/>
    <property type="match status" value="1"/>
</dbReference>
<keyword evidence="4" id="KW-0804">Transcription</keyword>
<name>A0ABX1BXG8_9ACTN</name>
<dbReference type="SMART" id="SM00422">
    <property type="entry name" value="HTH_MERR"/>
    <property type="match status" value="2"/>
</dbReference>
<dbReference type="RefSeq" id="WP_168101790.1">
    <property type="nucleotide sequence ID" value="NZ_JAATEN010000007.1"/>
</dbReference>
<gene>
    <name evidence="6" type="ORF">HCK00_11765</name>
</gene>
<dbReference type="EMBL" id="JAATEN010000007">
    <property type="protein sequence ID" value="NJQ01190.1"/>
    <property type="molecule type" value="Genomic_DNA"/>
</dbReference>
<dbReference type="InterPro" id="IPR047057">
    <property type="entry name" value="MerR_fam"/>
</dbReference>
<dbReference type="InterPro" id="IPR009061">
    <property type="entry name" value="DNA-bd_dom_put_sf"/>
</dbReference>
<reference evidence="6 7" key="1">
    <citation type="submission" date="2020-03" db="EMBL/GenBank/DDBJ databases">
        <title>WGS of actinomycetes isolated from Thailand.</title>
        <authorList>
            <person name="Thawai C."/>
        </authorList>
    </citation>
    <scope>NUCLEOTIDE SEQUENCE [LARGE SCALE GENOMIC DNA]</scope>
    <source>
        <strain evidence="6 7">PLAI 1-29</strain>
    </source>
</reference>
<keyword evidence="7" id="KW-1185">Reference proteome</keyword>
<protein>
    <submittedName>
        <fullName evidence="6">MerR family transcriptional regulator</fullName>
    </submittedName>
</protein>
<accession>A0ABX1BXG8</accession>
<dbReference type="Pfam" id="PF13411">
    <property type="entry name" value="MerR_1"/>
    <property type="match status" value="1"/>
</dbReference>
<evidence type="ECO:0000313" key="7">
    <source>
        <dbReference type="Proteomes" id="UP000695264"/>
    </source>
</evidence>
<keyword evidence="2" id="KW-0805">Transcription regulation</keyword>
<dbReference type="Pfam" id="PF00376">
    <property type="entry name" value="MerR"/>
    <property type="match status" value="1"/>
</dbReference>
<evidence type="ECO:0000313" key="6">
    <source>
        <dbReference type="EMBL" id="NJQ01190.1"/>
    </source>
</evidence>
<organism evidence="6 7">
    <name type="scientific">Streptomyces zingiberis</name>
    <dbReference type="NCBI Taxonomy" id="2053010"/>
    <lineage>
        <taxon>Bacteria</taxon>
        <taxon>Bacillati</taxon>
        <taxon>Actinomycetota</taxon>
        <taxon>Actinomycetes</taxon>
        <taxon>Kitasatosporales</taxon>
        <taxon>Streptomycetaceae</taxon>
        <taxon>Streptomyces</taxon>
    </lineage>
</organism>
<comment type="caution">
    <text evidence="6">The sequence shown here is derived from an EMBL/GenBank/DDBJ whole genome shotgun (WGS) entry which is preliminary data.</text>
</comment>
<dbReference type="PANTHER" id="PTHR30204">
    <property type="entry name" value="REDOX-CYCLING DRUG-SENSING TRANSCRIPTIONAL ACTIVATOR SOXR"/>
    <property type="match status" value="1"/>
</dbReference>
<evidence type="ECO:0000256" key="1">
    <source>
        <dbReference type="ARBA" id="ARBA00022491"/>
    </source>
</evidence>
<dbReference type="SUPFAM" id="SSF46955">
    <property type="entry name" value="Putative DNA-binding domain"/>
    <property type="match status" value="2"/>
</dbReference>